<proteinExistence type="inferred from homology"/>
<evidence type="ECO:0000313" key="8">
    <source>
        <dbReference type="EMBL" id="BAP58096.1"/>
    </source>
</evidence>
<dbReference type="PROSITE" id="PS00696">
    <property type="entry name" value="ETF_ALPHA"/>
    <property type="match status" value="1"/>
</dbReference>
<evidence type="ECO:0000313" key="9">
    <source>
        <dbReference type="Proteomes" id="UP000031623"/>
    </source>
</evidence>
<dbReference type="GO" id="GO:0009055">
    <property type="term" value="F:electron transfer activity"/>
    <property type="evidence" value="ECO:0007669"/>
    <property type="project" value="InterPro"/>
</dbReference>
<evidence type="ECO:0000256" key="1">
    <source>
        <dbReference type="ARBA" id="ARBA00005817"/>
    </source>
</evidence>
<evidence type="ECO:0000256" key="3">
    <source>
        <dbReference type="ARBA" id="ARBA00022630"/>
    </source>
</evidence>
<name>A0A090BW71_9GAMM</name>
<dbReference type="GO" id="GO:0033539">
    <property type="term" value="P:fatty acid beta-oxidation using acyl-CoA dehydrogenase"/>
    <property type="evidence" value="ECO:0007669"/>
    <property type="project" value="TreeGrafter"/>
</dbReference>
<comment type="similarity">
    <text evidence="1">Belongs to the ETF alpha-subunit/FixB family.</text>
</comment>
<dbReference type="InterPro" id="IPR018206">
    <property type="entry name" value="ETF_asu_C_CS"/>
</dbReference>
<accession>A0A090BW71</accession>
<comment type="cofactor">
    <cofactor evidence="6">
        <name>FAD</name>
        <dbReference type="ChEBI" id="CHEBI:57692"/>
    </cofactor>
    <text evidence="6">Binds 1 FAD per dimer.</text>
</comment>
<organism evidence="8 9">
    <name type="scientific">Thioploca ingrica</name>
    <dbReference type="NCBI Taxonomy" id="40754"/>
    <lineage>
        <taxon>Bacteria</taxon>
        <taxon>Pseudomonadati</taxon>
        <taxon>Pseudomonadota</taxon>
        <taxon>Gammaproteobacteria</taxon>
        <taxon>Thiotrichales</taxon>
        <taxon>Thiotrichaceae</taxon>
        <taxon>Thioploca</taxon>
    </lineage>
</organism>
<feature type="binding site" evidence="6">
    <location>
        <begin position="282"/>
        <end position="286"/>
    </location>
    <ligand>
        <name>FAD</name>
        <dbReference type="ChEBI" id="CHEBI:57692"/>
    </ligand>
</feature>
<dbReference type="AlphaFoldDB" id="A0A090BW71"/>
<dbReference type="OrthoDB" id="9770286at2"/>
<dbReference type="Gene3D" id="3.40.50.1220">
    <property type="entry name" value="TPP-binding domain"/>
    <property type="match status" value="1"/>
</dbReference>
<keyword evidence="9" id="KW-1185">Reference proteome</keyword>
<feature type="domain" description="Electron transfer flavoprotein alpha/beta-subunit N-terminal" evidence="7">
    <location>
        <begin position="26"/>
        <end position="218"/>
    </location>
</feature>
<feature type="binding site" evidence="6">
    <location>
        <begin position="299"/>
        <end position="306"/>
    </location>
    <ligand>
        <name>FAD</name>
        <dbReference type="ChEBI" id="CHEBI:57692"/>
    </ligand>
</feature>
<evidence type="ECO:0000256" key="5">
    <source>
        <dbReference type="ARBA" id="ARBA00022982"/>
    </source>
</evidence>
<dbReference type="SMART" id="SM00893">
    <property type="entry name" value="ETF"/>
    <property type="match status" value="1"/>
</dbReference>
<dbReference type="GO" id="GO:0050660">
    <property type="term" value="F:flavin adenine dinucleotide binding"/>
    <property type="evidence" value="ECO:0007669"/>
    <property type="project" value="InterPro"/>
</dbReference>
<dbReference type="Pfam" id="PF01012">
    <property type="entry name" value="ETF"/>
    <property type="match status" value="1"/>
</dbReference>
<feature type="binding site" evidence="6">
    <location>
        <begin position="268"/>
        <end position="269"/>
    </location>
    <ligand>
        <name>FAD</name>
        <dbReference type="ChEBI" id="CHEBI:57692"/>
    </ligand>
</feature>
<dbReference type="PANTHER" id="PTHR43153">
    <property type="entry name" value="ELECTRON TRANSFER FLAVOPROTEIN ALPHA"/>
    <property type="match status" value="1"/>
</dbReference>
<dbReference type="PIRSF" id="PIRSF000089">
    <property type="entry name" value="Electra_flavoP_a"/>
    <property type="match status" value="1"/>
</dbReference>
<keyword evidence="5" id="KW-0249">Electron transport</keyword>
<dbReference type="KEGG" id="tig:THII_3799"/>
<reference evidence="8 9" key="1">
    <citation type="journal article" date="2014" name="ISME J.">
        <title>Ecophysiology of Thioploca ingrica as revealed by the complete genome sequence supplemented with proteomic evidence.</title>
        <authorList>
            <person name="Kojima H."/>
            <person name="Ogura Y."/>
            <person name="Yamamoto N."/>
            <person name="Togashi T."/>
            <person name="Mori H."/>
            <person name="Watanabe T."/>
            <person name="Nemoto F."/>
            <person name="Kurokawa K."/>
            <person name="Hayashi T."/>
            <person name="Fukui M."/>
        </authorList>
    </citation>
    <scope>NUCLEOTIDE SEQUENCE [LARGE SCALE GENOMIC DNA]</scope>
</reference>
<dbReference type="HOGENOM" id="CLU_034178_1_1_6"/>
<dbReference type="PANTHER" id="PTHR43153:SF1">
    <property type="entry name" value="ELECTRON TRANSFER FLAVOPROTEIN SUBUNIT ALPHA, MITOCHONDRIAL"/>
    <property type="match status" value="1"/>
</dbReference>
<dbReference type="InterPro" id="IPR033947">
    <property type="entry name" value="ETF_alpha_N"/>
</dbReference>
<feature type="binding site" evidence="6">
    <location>
        <position position="320"/>
    </location>
    <ligand>
        <name>FAD</name>
        <dbReference type="ChEBI" id="CHEBI:57692"/>
    </ligand>
</feature>
<dbReference type="Proteomes" id="UP000031623">
    <property type="component" value="Chromosome"/>
</dbReference>
<keyword evidence="3" id="KW-0285">Flavoprotein</keyword>
<dbReference type="SUPFAM" id="SSF52402">
    <property type="entry name" value="Adenine nucleotide alpha hydrolases-like"/>
    <property type="match status" value="1"/>
</dbReference>
<sequence length="361" mass="39392">MTSEAPPKPMRRKVAVDPRFAHYRGVWVFIENERGQVHPVSWELLGEGRKLANTLSVPLAGVVMGTPVERTRQICQETFHYGADLCYLAQSDVLTDYRNEPYTQCLTDLVNTYQPEILMLGASTLGRDLAGSVATTLATGLTADCTELAIDPESRCLAATRPTFGGSLLCTIMTQRHRPQMATVRPRVMAMPDPDVNRSGQIIEQAFAMPEATIITKVLEFIPDDMSGKPNLAFADIIVAGGRGLKRAENFQLVWDLAQLLGAEVGASRPVVQAGWVEPDRQVGQSGKTVRPKLYIAIGISGAVQHRVGMEGSDVIIAINNDPNAPIFDFAHYGIVGNAMQIVHALTEAFRVQLAQIRQAS</sequence>
<dbReference type="STRING" id="40754.THII_3799"/>
<gene>
    <name evidence="8" type="ORF">THII_3799</name>
</gene>
<keyword evidence="4 6" id="KW-0274">FAD</keyword>
<dbReference type="EMBL" id="AP014633">
    <property type="protein sequence ID" value="BAP58096.1"/>
    <property type="molecule type" value="Genomic_DNA"/>
</dbReference>
<evidence type="ECO:0000256" key="6">
    <source>
        <dbReference type="PIRSR" id="PIRSR000089-1"/>
    </source>
</evidence>
<evidence type="ECO:0000259" key="7">
    <source>
        <dbReference type="SMART" id="SM00893"/>
    </source>
</evidence>
<feature type="binding site" evidence="6">
    <location>
        <position position="243"/>
    </location>
    <ligand>
        <name>FAD</name>
        <dbReference type="ChEBI" id="CHEBI:57692"/>
    </ligand>
</feature>
<dbReference type="CDD" id="cd01715">
    <property type="entry name" value="ETF_alpha"/>
    <property type="match status" value="1"/>
</dbReference>
<dbReference type="InterPro" id="IPR014729">
    <property type="entry name" value="Rossmann-like_a/b/a_fold"/>
</dbReference>
<dbReference type="Gene3D" id="3.40.50.620">
    <property type="entry name" value="HUPs"/>
    <property type="match status" value="1"/>
</dbReference>
<protein>
    <submittedName>
        <fullName evidence="8">Electron transfer flavoprotein alpha subunit</fullName>
    </submittedName>
</protein>
<dbReference type="InterPro" id="IPR029035">
    <property type="entry name" value="DHS-like_NAD/FAD-binding_dom"/>
</dbReference>
<dbReference type="InterPro" id="IPR014730">
    <property type="entry name" value="ETF_a/b_N"/>
</dbReference>
<evidence type="ECO:0000256" key="4">
    <source>
        <dbReference type="ARBA" id="ARBA00022827"/>
    </source>
</evidence>
<keyword evidence="2" id="KW-0813">Transport</keyword>
<dbReference type="InterPro" id="IPR014731">
    <property type="entry name" value="ETF_asu_C"/>
</dbReference>
<evidence type="ECO:0000256" key="2">
    <source>
        <dbReference type="ARBA" id="ARBA00022448"/>
    </source>
</evidence>
<dbReference type="SUPFAM" id="SSF52467">
    <property type="entry name" value="DHS-like NAD/FAD-binding domain"/>
    <property type="match status" value="1"/>
</dbReference>
<dbReference type="Pfam" id="PF00766">
    <property type="entry name" value="ETF_alpha"/>
    <property type="match status" value="1"/>
</dbReference>
<dbReference type="InterPro" id="IPR001308">
    <property type="entry name" value="ETF_a/FixB"/>
</dbReference>